<name>A0A0C3BXK7_HEBCY</name>
<accession>A0A0C3BXK7</accession>
<dbReference type="Proteomes" id="UP000053424">
    <property type="component" value="Unassembled WGS sequence"/>
</dbReference>
<proteinExistence type="predicted"/>
<protein>
    <submittedName>
        <fullName evidence="1">Uncharacterized protein</fullName>
    </submittedName>
</protein>
<dbReference type="AlphaFoldDB" id="A0A0C3BXK7"/>
<keyword evidence="2" id="KW-1185">Reference proteome</keyword>
<dbReference type="HOGENOM" id="CLU_117252_0_0_1"/>
<sequence>MQRLGCIYPERLLNNDETLPPMRLSGYKFRPDDFEIYVRHRADLLESPRGRAALLRGGIVARIAREHIELASATRGPSSAITVHRLGMHITDKTGAQFWDDDLTENEIGVICGLHRCFTGRGTEVVLVSWWPMPSQWDSIKACGYNWGHWTQCDEEWYLNRRRIIAASGKDGIPLSATAWRINLRGAGTAREANKRVLEFSKKLF</sequence>
<evidence type="ECO:0000313" key="2">
    <source>
        <dbReference type="Proteomes" id="UP000053424"/>
    </source>
</evidence>
<reference evidence="1 2" key="1">
    <citation type="submission" date="2014-04" db="EMBL/GenBank/DDBJ databases">
        <authorList>
            <consortium name="DOE Joint Genome Institute"/>
            <person name="Kuo A."/>
            <person name="Gay G."/>
            <person name="Dore J."/>
            <person name="Kohler A."/>
            <person name="Nagy L.G."/>
            <person name="Floudas D."/>
            <person name="Copeland A."/>
            <person name="Barry K.W."/>
            <person name="Cichocki N."/>
            <person name="Veneault-Fourrey C."/>
            <person name="LaButti K."/>
            <person name="Lindquist E.A."/>
            <person name="Lipzen A."/>
            <person name="Lundell T."/>
            <person name="Morin E."/>
            <person name="Murat C."/>
            <person name="Sun H."/>
            <person name="Tunlid A."/>
            <person name="Henrissat B."/>
            <person name="Grigoriev I.V."/>
            <person name="Hibbett D.S."/>
            <person name="Martin F."/>
            <person name="Nordberg H.P."/>
            <person name="Cantor M.N."/>
            <person name="Hua S.X."/>
        </authorList>
    </citation>
    <scope>NUCLEOTIDE SEQUENCE [LARGE SCALE GENOMIC DNA]</scope>
    <source>
        <strain evidence="2">h7</strain>
    </source>
</reference>
<reference evidence="2" key="2">
    <citation type="submission" date="2015-01" db="EMBL/GenBank/DDBJ databases">
        <title>Evolutionary Origins and Diversification of the Mycorrhizal Mutualists.</title>
        <authorList>
            <consortium name="DOE Joint Genome Institute"/>
            <consortium name="Mycorrhizal Genomics Consortium"/>
            <person name="Kohler A."/>
            <person name="Kuo A."/>
            <person name="Nagy L.G."/>
            <person name="Floudas D."/>
            <person name="Copeland A."/>
            <person name="Barry K.W."/>
            <person name="Cichocki N."/>
            <person name="Veneault-Fourrey C."/>
            <person name="LaButti K."/>
            <person name="Lindquist E.A."/>
            <person name="Lipzen A."/>
            <person name="Lundell T."/>
            <person name="Morin E."/>
            <person name="Murat C."/>
            <person name="Riley R."/>
            <person name="Ohm R."/>
            <person name="Sun H."/>
            <person name="Tunlid A."/>
            <person name="Henrissat B."/>
            <person name="Grigoriev I.V."/>
            <person name="Hibbett D.S."/>
            <person name="Martin F."/>
        </authorList>
    </citation>
    <scope>NUCLEOTIDE SEQUENCE [LARGE SCALE GENOMIC DNA]</scope>
    <source>
        <strain evidence="2">h7</strain>
    </source>
</reference>
<evidence type="ECO:0000313" key="1">
    <source>
        <dbReference type="EMBL" id="KIM36151.1"/>
    </source>
</evidence>
<gene>
    <name evidence="1" type="ORF">M413DRAFT_78557</name>
</gene>
<organism evidence="1 2">
    <name type="scientific">Hebeloma cylindrosporum</name>
    <dbReference type="NCBI Taxonomy" id="76867"/>
    <lineage>
        <taxon>Eukaryota</taxon>
        <taxon>Fungi</taxon>
        <taxon>Dikarya</taxon>
        <taxon>Basidiomycota</taxon>
        <taxon>Agaricomycotina</taxon>
        <taxon>Agaricomycetes</taxon>
        <taxon>Agaricomycetidae</taxon>
        <taxon>Agaricales</taxon>
        <taxon>Agaricineae</taxon>
        <taxon>Hymenogastraceae</taxon>
        <taxon>Hebeloma</taxon>
    </lineage>
</organism>
<dbReference type="EMBL" id="KN831808">
    <property type="protein sequence ID" value="KIM36151.1"/>
    <property type="molecule type" value="Genomic_DNA"/>
</dbReference>
<dbReference type="OrthoDB" id="3268696at2759"/>